<dbReference type="InterPro" id="IPR035979">
    <property type="entry name" value="RBD_domain_sf"/>
</dbReference>
<feature type="domain" description="RRM" evidence="4">
    <location>
        <begin position="17"/>
        <end position="95"/>
    </location>
</feature>
<sequence length="115" mass="12910">MSSMGETLYNTVARSMRSVFIGNLPLDTTEDQLKEICSEIGPLINVKIFTDNDSNKPKVYGFCEYKDKEMAQSAVRNLDGYLLRNSPLRVHIASSEKSKEEMESLQGLVTEQGEV</sequence>
<dbReference type="Gene3D" id="3.30.70.330">
    <property type="match status" value="1"/>
</dbReference>
<gene>
    <name evidence="5" type="ORF">X975_14911</name>
</gene>
<dbReference type="GO" id="GO:0003729">
    <property type="term" value="F:mRNA binding"/>
    <property type="evidence" value="ECO:0007669"/>
    <property type="project" value="TreeGrafter"/>
</dbReference>
<dbReference type="Pfam" id="PF00076">
    <property type="entry name" value="RRM_1"/>
    <property type="match status" value="1"/>
</dbReference>
<evidence type="ECO:0000256" key="2">
    <source>
        <dbReference type="PROSITE-ProRule" id="PRU00176"/>
    </source>
</evidence>
<dbReference type="Proteomes" id="UP000054359">
    <property type="component" value="Unassembled WGS sequence"/>
</dbReference>
<feature type="non-terminal residue" evidence="5">
    <location>
        <position position="115"/>
    </location>
</feature>
<dbReference type="GO" id="GO:0005847">
    <property type="term" value="C:mRNA cleavage and polyadenylation specificity factor complex"/>
    <property type="evidence" value="ECO:0007669"/>
    <property type="project" value="TreeGrafter"/>
</dbReference>
<dbReference type="PANTHER" id="PTHR45735:SF2">
    <property type="entry name" value="CLEAVAGE STIMULATION FACTOR SUBUNIT 2"/>
    <property type="match status" value="1"/>
</dbReference>
<proteinExistence type="predicted"/>
<evidence type="ECO:0000256" key="1">
    <source>
        <dbReference type="ARBA" id="ARBA00022884"/>
    </source>
</evidence>
<keyword evidence="6" id="KW-1185">Reference proteome</keyword>
<dbReference type="OMA" id="WFDDNES"/>
<feature type="region of interest" description="Disordered" evidence="3">
    <location>
        <begin position="94"/>
        <end position="115"/>
    </location>
</feature>
<evidence type="ECO:0000313" key="5">
    <source>
        <dbReference type="EMBL" id="KFM80687.1"/>
    </source>
</evidence>
<keyword evidence="1 2" id="KW-0694">RNA-binding</keyword>
<evidence type="ECO:0000256" key="3">
    <source>
        <dbReference type="SAM" id="MobiDB-lite"/>
    </source>
</evidence>
<dbReference type="STRING" id="407821.A0A087UTJ8"/>
<evidence type="ECO:0000259" key="4">
    <source>
        <dbReference type="PROSITE" id="PS50102"/>
    </source>
</evidence>
<dbReference type="InterPro" id="IPR000504">
    <property type="entry name" value="RRM_dom"/>
</dbReference>
<dbReference type="OrthoDB" id="272703at2759"/>
<dbReference type="SUPFAM" id="SSF54928">
    <property type="entry name" value="RNA-binding domain, RBD"/>
    <property type="match status" value="1"/>
</dbReference>
<evidence type="ECO:0000313" key="6">
    <source>
        <dbReference type="Proteomes" id="UP000054359"/>
    </source>
</evidence>
<dbReference type="PROSITE" id="PS50102">
    <property type="entry name" value="RRM"/>
    <property type="match status" value="1"/>
</dbReference>
<dbReference type="PANTHER" id="PTHR45735">
    <property type="entry name" value="CLEAVAGE STIMULATION FACTOR SUBUNIT 2"/>
    <property type="match status" value="1"/>
</dbReference>
<organism evidence="5 6">
    <name type="scientific">Stegodyphus mimosarum</name>
    <name type="common">African social velvet spider</name>
    <dbReference type="NCBI Taxonomy" id="407821"/>
    <lineage>
        <taxon>Eukaryota</taxon>
        <taxon>Metazoa</taxon>
        <taxon>Ecdysozoa</taxon>
        <taxon>Arthropoda</taxon>
        <taxon>Chelicerata</taxon>
        <taxon>Arachnida</taxon>
        <taxon>Araneae</taxon>
        <taxon>Araneomorphae</taxon>
        <taxon>Entelegynae</taxon>
        <taxon>Eresoidea</taxon>
        <taxon>Eresidae</taxon>
        <taxon>Stegodyphus</taxon>
    </lineage>
</organism>
<dbReference type="InterPro" id="IPR012677">
    <property type="entry name" value="Nucleotide-bd_a/b_plait_sf"/>
</dbReference>
<dbReference type="CDD" id="cd12398">
    <property type="entry name" value="RRM_CSTF2_RNA15_like"/>
    <property type="match status" value="1"/>
</dbReference>
<dbReference type="AlphaFoldDB" id="A0A087UTJ8"/>
<dbReference type="EMBL" id="KK121537">
    <property type="protein sequence ID" value="KFM80687.1"/>
    <property type="molecule type" value="Genomic_DNA"/>
</dbReference>
<name>A0A087UTJ8_STEMI</name>
<protein>
    <submittedName>
        <fullName evidence="5">Cleavage stimulation factor subunit 2</fullName>
    </submittedName>
</protein>
<reference evidence="5 6" key="1">
    <citation type="submission" date="2013-11" db="EMBL/GenBank/DDBJ databases">
        <title>Genome sequencing of Stegodyphus mimosarum.</title>
        <authorList>
            <person name="Bechsgaard J."/>
        </authorList>
    </citation>
    <scope>NUCLEOTIDE SEQUENCE [LARGE SCALE GENOMIC DNA]</scope>
</reference>
<dbReference type="SMART" id="SM00360">
    <property type="entry name" value="RRM"/>
    <property type="match status" value="1"/>
</dbReference>
<accession>A0A087UTJ8</accession>